<accession>A0A174PKJ8</accession>
<evidence type="ECO:0000313" key="3">
    <source>
        <dbReference type="Proteomes" id="UP000095564"/>
    </source>
</evidence>
<dbReference type="EMBL" id="CZAU01000016">
    <property type="protein sequence ID" value="CUP61542.1"/>
    <property type="molecule type" value="Genomic_DNA"/>
</dbReference>
<evidence type="ECO:0000259" key="1">
    <source>
        <dbReference type="Pfam" id="PF21847"/>
    </source>
</evidence>
<dbReference type="Proteomes" id="UP000095564">
    <property type="component" value="Unassembled WGS sequence"/>
</dbReference>
<dbReference type="RefSeq" id="WP_172675688.1">
    <property type="nucleotide sequence ID" value="NZ_CZAU01000016.1"/>
</dbReference>
<feature type="domain" description="DUF6906" evidence="1">
    <location>
        <begin position="1"/>
        <end position="42"/>
    </location>
</feature>
<sequence length="57" mass="6632">MKHGKKPTREQKMMLKEAGLVPENWLVIKNMEDHIEVVSKKSLSDATKKPKTRKVMK</sequence>
<reference evidence="2 3" key="1">
    <citation type="submission" date="2015-09" db="EMBL/GenBank/DDBJ databases">
        <authorList>
            <consortium name="Pathogen Informatics"/>
        </authorList>
    </citation>
    <scope>NUCLEOTIDE SEQUENCE [LARGE SCALE GENOMIC DNA]</scope>
    <source>
        <strain evidence="2 3">2789STDY5834908</strain>
    </source>
</reference>
<dbReference type="AlphaFoldDB" id="A0A174PKJ8"/>
<protein>
    <recommendedName>
        <fullName evidence="1">DUF6906 domain-containing protein</fullName>
    </recommendedName>
</protein>
<dbReference type="Pfam" id="PF21847">
    <property type="entry name" value="DUF6906"/>
    <property type="match status" value="1"/>
</dbReference>
<organism evidence="2 3">
    <name type="scientific">Anaerostipes hadrus</name>
    <dbReference type="NCBI Taxonomy" id="649756"/>
    <lineage>
        <taxon>Bacteria</taxon>
        <taxon>Bacillati</taxon>
        <taxon>Bacillota</taxon>
        <taxon>Clostridia</taxon>
        <taxon>Lachnospirales</taxon>
        <taxon>Lachnospiraceae</taxon>
        <taxon>Anaerostipes</taxon>
    </lineage>
</organism>
<dbReference type="InterPro" id="IPR054201">
    <property type="entry name" value="DUF6906"/>
</dbReference>
<evidence type="ECO:0000313" key="2">
    <source>
        <dbReference type="EMBL" id="CUP61542.1"/>
    </source>
</evidence>
<name>A0A174PKJ8_ANAHA</name>
<proteinExistence type="predicted"/>
<gene>
    <name evidence="2" type="ORF">ERS852520_01773</name>
</gene>